<evidence type="ECO:0000313" key="5">
    <source>
        <dbReference type="EMBL" id="KGM32543.1"/>
    </source>
</evidence>
<dbReference type="AlphaFoldDB" id="A0A0A0D403"/>
<evidence type="ECO:0000256" key="1">
    <source>
        <dbReference type="ARBA" id="ARBA00022491"/>
    </source>
</evidence>
<keyword evidence="2" id="KW-0805">Transcription regulation</keyword>
<dbReference type="Proteomes" id="UP000029995">
    <property type="component" value="Unassembled WGS sequence"/>
</dbReference>
<comment type="caution">
    <text evidence="5">The sequence shown here is derived from an EMBL/GenBank/DDBJ whole genome shotgun (WGS) entry which is preliminary data.</text>
</comment>
<dbReference type="SMART" id="SM01134">
    <property type="entry name" value="DeoRC"/>
    <property type="match status" value="1"/>
</dbReference>
<name>A0A0A0D403_9PROT</name>
<organism evidence="5 6">
    <name type="scientific">Inquilinus limosus MP06</name>
    <dbReference type="NCBI Taxonomy" id="1398085"/>
    <lineage>
        <taxon>Bacteria</taxon>
        <taxon>Pseudomonadati</taxon>
        <taxon>Pseudomonadota</taxon>
        <taxon>Alphaproteobacteria</taxon>
        <taxon>Rhodospirillales</taxon>
        <taxon>Rhodospirillaceae</taxon>
        <taxon>Inquilinus</taxon>
    </lineage>
</organism>
<protein>
    <recommendedName>
        <fullName evidence="4">HTH deoR-type domain-containing protein</fullName>
    </recommendedName>
</protein>
<evidence type="ECO:0000313" key="6">
    <source>
        <dbReference type="Proteomes" id="UP000029995"/>
    </source>
</evidence>
<dbReference type="InterPro" id="IPR014036">
    <property type="entry name" value="DeoR-like_C"/>
</dbReference>
<dbReference type="InterPro" id="IPR037171">
    <property type="entry name" value="NagB/RpiA_transferase-like"/>
</dbReference>
<dbReference type="PRINTS" id="PR00037">
    <property type="entry name" value="HTHLACR"/>
</dbReference>
<evidence type="ECO:0000259" key="4">
    <source>
        <dbReference type="PROSITE" id="PS51000"/>
    </source>
</evidence>
<dbReference type="PANTHER" id="PTHR30363">
    <property type="entry name" value="HTH-TYPE TRANSCRIPTIONAL REGULATOR SRLR-RELATED"/>
    <property type="match status" value="1"/>
</dbReference>
<dbReference type="Gene3D" id="1.10.10.10">
    <property type="entry name" value="Winged helix-like DNA-binding domain superfamily/Winged helix DNA-binding domain"/>
    <property type="match status" value="1"/>
</dbReference>
<dbReference type="SMART" id="SM00420">
    <property type="entry name" value="HTH_DEOR"/>
    <property type="match status" value="1"/>
</dbReference>
<sequence>MLSNRWQGEILQAVRESGSCSIAELARRFEVSTETIRRSVKPLIETGAVLRFHGGVMLPDGLEEPPFQRRMQRNREAKQAVAALVAARIADGDPIILDNGTTSAYVAQALAHHSRLVVVTNSAEIACRLAPRNDNRVFLCGGEVNGDDVAAFGPSAIAFLRQFQVRCAVLSVGGISSRGELVDFHLFEAEFSHAAMAQAAETWVIADHSKFGREAPVKVCSLADVDLVATDRPPPPDVARRCDAAGVRILVPDEKA</sequence>
<dbReference type="InterPro" id="IPR036388">
    <property type="entry name" value="WH-like_DNA-bd_sf"/>
</dbReference>
<dbReference type="Pfam" id="PF08220">
    <property type="entry name" value="HTH_DeoR"/>
    <property type="match status" value="1"/>
</dbReference>
<reference evidence="5 6" key="1">
    <citation type="submission" date="2014-01" db="EMBL/GenBank/DDBJ databases">
        <title>Genome sequence determination for a cystic fibrosis isolate, Inquilinus limosus.</title>
        <authorList>
            <person name="Pino M."/>
            <person name="Di Conza J."/>
            <person name="Gutkind G."/>
        </authorList>
    </citation>
    <scope>NUCLEOTIDE SEQUENCE [LARGE SCALE GENOMIC DNA]</scope>
    <source>
        <strain evidence="5 6">MP06</strain>
    </source>
</reference>
<dbReference type="SUPFAM" id="SSF100950">
    <property type="entry name" value="NagB/RpiA/CoA transferase-like"/>
    <property type="match status" value="1"/>
</dbReference>
<accession>A0A0A0D403</accession>
<dbReference type="Gene3D" id="3.40.50.1360">
    <property type="match status" value="1"/>
</dbReference>
<evidence type="ECO:0000256" key="2">
    <source>
        <dbReference type="ARBA" id="ARBA00023015"/>
    </source>
</evidence>
<dbReference type="InterPro" id="IPR036390">
    <property type="entry name" value="WH_DNA-bd_sf"/>
</dbReference>
<dbReference type="EMBL" id="JANX01000301">
    <property type="protein sequence ID" value="KGM32543.1"/>
    <property type="molecule type" value="Genomic_DNA"/>
</dbReference>
<proteinExistence type="predicted"/>
<dbReference type="Pfam" id="PF00455">
    <property type="entry name" value="DeoRC"/>
    <property type="match status" value="1"/>
</dbReference>
<dbReference type="PROSITE" id="PS51000">
    <property type="entry name" value="HTH_DEOR_2"/>
    <property type="match status" value="1"/>
</dbReference>
<dbReference type="GO" id="GO:0003700">
    <property type="term" value="F:DNA-binding transcription factor activity"/>
    <property type="evidence" value="ECO:0007669"/>
    <property type="project" value="InterPro"/>
</dbReference>
<feature type="domain" description="HTH deoR-type" evidence="4">
    <location>
        <begin position="3"/>
        <end position="58"/>
    </location>
</feature>
<dbReference type="PANTHER" id="PTHR30363:SF4">
    <property type="entry name" value="GLYCEROL-3-PHOSPHATE REGULON REPRESSOR"/>
    <property type="match status" value="1"/>
</dbReference>
<gene>
    <name evidence="5" type="ORF">P409_20815</name>
</gene>
<dbReference type="OrthoDB" id="9814815at2"/>
<keyword evidence="1" id="KW-0678">Repressor</keyword>
<dbReference type="InterPro" id="IPR050313">
    <property type="entry name" value="Carb_Metab_HTH_regulators"/>
</dbReference>
<dbReference type="RefSeq" id="WP_034843035.1">
    <property type="nucleotide sequence ID" value="NZ_JANX01000301.1"/>
</dbReference>
<dbReference type="InterPro" id="IPR001034">
    <property type="entry name" value="DeoR_HTH"/>
</dbReference>
<evidence type="ECO:0000256" key="3">
    <source>
        <dbReference type="ARBA" id="ARBA00023163"/>
    </source>
</evidence>
<dbReference type="SUPFAM" id="SSF46785">
    <property type="entry name" value="Winged helix' DNA-binding domain"/>
    <property type="match status" value="1"/>
</dbReference>
<keyword evidence="3" id="KW-0804">Transcription</keyword>